<evidence type="ECO:0000259" key="7">
    <source>
        <dbReference type="PROSITE" id="PS50940"/>
    </source>
</evidence>
<dbReference type="Proteomes" id="UP000326759">
    <property type="component" value="Unassembled WGS sequence"/>
</dbReference>
<proteinExistence type="predicted"/>
<evidence type="ECO:0000313" key="9">
    <source>
        <dbReference type="Proteomes" id="UP000326759"/>
    </source>
</evidence>
<accession>A0A5N5SM28</accession>
<dbReference type="InterPro" id="IPR002557">
    <property type="entry name" value="Chitin-bd_dom"/>
</dbReference>
<feature type="region of interest" description="Disordered" evidence="6">
    <location>
        <begin position="266"/>
        <end position="381"/>
    </location>
</feature>
<feature type="domain" description="Chitin-binding type-2" evidence="7">
    <location>
        <begin position="9"/>
        <end position="69"/>
    </location>
</feature>
<dbReference type="SMART" id="SM00494">
    <property type="entry name" value="ChtBD2"/>
    <property type="match status" value="4"/>
</dbReference>
<feature type="domain" description="Chitin-binding type-2" evidence="7">
    <location>
        <begin position="159"/>
        <end position="215"/>
    </location>
</feature>
<keyword evidence="5" id="KW-0325">Glycoprotein</keyword>
<dbReference type="Gene3D" id="2.170.140.10">
    <property type="entry name" value="Chitin binding domain"/>
    <property type="match status" value="4"/>
</dbReference>
<reference evidence="8 9" key="1">
    <citation type="journal article" date="2019" name="PLoS Biol.">
        <title>Sex chromosomes control vertical transmission of feminizing Wolbachia symbionts in an isopod.</title>
        <authorList>
            <person name="Becking T."/>
            <person name="Chebbi M.A."/>
            <person name="Giraud I."/>
            <person name="Moumen B."/>
            <person name="Laverre T."/>
            <person name="Caubet Y."/>
            <person name="Peccoud J."/>
            <person name="Gilbert C."/>
            <person name="Cordaux R."/>
        </authorList>
    </citation>
    <scope>NUCLEOTIDE SEQUENCE [LARGE SCALE GENOMIC DNA]</scope>
    <source>
        <strain evidence="8">ANa2</strain>
        <tissue evidence="8">Whole body excluding digestive tract and cuticle</tissue>
    </source>
</reference>
<dbReference type="SUPFAM" id="SSF57625">
    <property type="entry name" value="Invertebrate chitin-binding proteins"/>
    <property type="match status" value="4"/>
</dbReference>
<dbReference type="PANTHER" id="PTHR23301">
    <property type="entry name" value="CHITIN BINDING PERITROPHIN-A"/>
    <property type="match status" value="1"/>
</dbReference>
<dbReference type="GO" id="GO:0008061">
    <property type="term" value="F:chitin binding"/>
    <property type="evidence" value="ECO:0007669"/>
    <property type="project" value="UniProtKB-KW"/>
</dbReference>
<keyword evidence="3" id="KW-0677">Repeat</keyword>
<dbReference type="PANTHER" id="PTHR23301:SF108">
    <property type="entry name" value="OBSTRACTOR D"/>
    <property type="match status" value="1"/>
</dbReference>
<protein>
    <recommendedName>
        <fullName evidence="7">Chitin-binding type-2 domain-containing protein</fullName>
    </recommendedName>
</protein>
<feature type="domain" description="Chitin-binding type-2" evidence="7">
    <location>
        <begin position="83"/>
        <end position="143"/>
    </location>
</feature>
<sequence>AAQRNNLLTDPCQSKTRTAPHETQCDAYYECFDGQPYLQHCPNGLVYHGKRSSGLFGVCDYDFNVDCSPTPERSYAQVSPGQDDPCDHPHGVVGDVQYCDRYWECVSGQAQLYDCPNGLVFVGRNRGIADGCDYPWRGAYCLAKGRAGEKARANTPISTEHCDWLYGIFGHETSCTRYWTCWNGTATEQFCIGGLLYNEETHACDWPQNVQGCQKHPLCKDDPNANVPLGQSCERYWSCQGGYPRLQRCPATLVFDKISRRCVNPPTEDCEVPPPPPPTEQPETQFRAGGGPPRRGSPTRTRQQVQEPSQQQFVEEVVEEPIAEDPRQRPNLALSRPRRPQPFNLPNIPQGAIPINFNNNNNEGPPPQFRPAPIEGAIPLN</sequence>
<dbReference type="Pfam" id="PF01607">
    <property type="entry name" value="CBM_14"/>
    <property type="match status" value="4"/>
</dbReference>
<evidence type="ECO:0000256" key="3">
    <source>
        <dbReference type="ARBA" id="ARBA00022737"/>
    </source>
</evidence>
<dbReference type="AlphaFoldDB" id="A0A5N5SM28"/>
<keyword evidence="1" id="KW-0147">Chitin-binding</keyword>
<dbReference type="InterPro" id="IPR036508">
    <property type="entry name" value="Chitin-bd_dom_sf"/>
</dbReference>
<gene>
    <name evidence="8" type="ORF">Anas_08335</name>
</gene>
<evidence type="ECO:0000256" key="4">
    <source>
        <dbReference type="ARBA" id="ARBA00023157"/>
    </source>
</evidence>
<dbReference type="GO" id="GO:0005576">
    <property type="term" value="C:extracellular region"/>
    <property type="evidence" value="ECO:0007669"/>
    <property type="project" value="InterPro"/>
</dbReference>
<evidence type="ECO:0000256" key="1">
    <source>
        <dbReference type="ARBA" id="ARBA00022669"/>
    </source>
</evidence>
<organism evidence="8 9">
    <name type="scientific">Armadillidium nasatum</name>
    <dbReference type="NCBI Taxonomy" id="96803"/>
    <lineage>
        <taxon>Eukaryota</taxon>
        <taxon>Metazoa</taxon>
        <taxon>Ecdysozoa</taxon>
        <taxon>Arthropoda</taxon>
        <taxon>Crustacea</taxon>
        <taxon>Multicrustacea</taxon>
        <taxon>Malacostraca</taxon>
        <taxon>Eumalacostraca</taxon>
        <taxon>Peracarida</taxon>
        <taxon>Isopoda</taxon>
        <taxon>Oniscidea</taxon>
        <taxon>Crinocheta</taxon>
        <taxon>Armadillidiidae</taxon>
        <taxon>Armadillidium</taxon>
    </lineage>
</organism>
<evidence type="ECO:0000256" key="2">
    <source>
        <dbReference type="ARBA" id="ARBA00022729"/>
    </source>
</evidence>
<keyword evidence="2" id="KW-0732">Signal</keyword>
<name>A0A5N5SM28_9CRUS</name>
<evidence type="ECO:0000313" key="8">
    <source>
        <dbReference type="EMBL" id="KAB7494750.1"/>
    </source>
</evidence>
<dbReference type="OrthoDB" id="6059830at2759"/>
<dbReference type="InterPro" id="IPR051940">
    <property type="entry name" value="Chitin_bind-dev_reg"/>
</dbReference>
<feature type="compositionally biased region" description="Low complexity" evidence="6">
    <location>
        <begin position="294"/>
        <end position="315"/>
    </location>
</feature>
<keyword evidence="9" id="KW-1185">Reference proteome</keyword>
<feature type="non-terminal residue" evidence="8">
    <location>
        <position position="1"/>
    </location>
</feature>
<dbReference type="PROSITE" id="PS50940">
    <property type="entry name" value="CHIT_BIND_II"/>
    <property type="match status" value="4"/>
</dbReference>
<evidence type="ECO:0000256" key="6">
    <source>
        <dbReference type="SAM" id="MobiDB-lite"/>
    </source>
</evidence>
<feature type="domain" description="Chitin-binding type-2" evidence="7">
    <location>
        <begin position="216"/>
        <end position="272"/>
    </location>
</feature>
<comment type="caution">
    <text evidence="8">The sequence shown here is derived from an EMBL/GenBank/DDBJ whole genome shotgun (WGS) entry which is preliminary data.</text>
</comment>
<evidence type="ECO:0000256" key="5">
    <source>
        <dbReference type="ARBA" id="ARBA00023180"/>
    </source>
</evidence>
<dbReference type="EMBL" id="SEYY01023617">
    <property type="protein sequence ID" value="KAB7494750.1"/>
    <property type="molecule type" value="Genomic_DNA"/>
</dbReference>
<keyword evidence="4" id="KW-1015">Disulfide bond</keyword>